<evidence type="ECO:0000313" key="1">
    <source>
        <dbReference type="EMBL" id="KAI5654623.1"/>
    </source>
</evidence>
<proteinExistence type="predicted"/>
<evidence type="ECO:0000313" key="2">
    <source>
        <dbReference type="Proteomes" id="UP001060085"/>
    </source>
</evidence>
<name>A0ACC0A5D2_CATRO</name>
<comment type="caution">
    <text evidence="1">The sequence shown here is derived from an EMBL/GenBank/DDBJ whole genome shotgun (WGS) entry which is preliminary data.</text>
</comment>
<accession>A0ACC0A5D2</accession>
<organism evidence="1 2">
    <name type="scientific">Catharanthus roseus</name>
    <name type="common">Madagascar periwinkle</name>
    <name type="synonym">Vinca rosea</name>
    <dbReference type="NCBI Taxonomy" id="4058"/>
    <lineage>
        <taxon>Eukaryota</taxon>
        <taxon>Viridiplantae</taxon>
        <taxon>Streptophyta</taxon>
        <taxon>Embryophyta</taxon>
        <taxon>Tracheophyta</taxon>
        <taxon>Spermatophyta</taxon>
        <taxon>Magnoliopsida</taxon>
        <taxon>eudicotyledons</taxon>
        <taxon>Gunneridae</taxon>
        <taxon>Pentapetalae</taxon>
        <taxon>asterids</taxon>
        <taxon>lamiids</taxon>
        <taxon>Gentianales</taxon>
        <taxon>Apocynaceae</taxon>
        <taxon>Rauvolfioideae</taxon>
        <taxon>Vinceae</taxon>
        <taxon>Catharanthinae</taxon>
        <taxon>Catharanthus</taxon>
    </lineage>
</organism>
<protein>
    <submittedName>
        <fullName evidence="1">Uncharacterized protein</fullName>
    </submittedName>
</protein>
<reference evidence="2" key="1">
    <citation type="journal article" date="2023" name="Nat. Plants">
        <title>Single-cell RNA sequencing provides a high-resolution roadmap for understanding the multicellular compartmentation of specialized metabolism.</title>
        <authorList>
            <person name="Sun S."/>
            <person name="Shen X."/>
            <person name="Li Y."/>
            <person name="Li Y."/>
            <person name="Wang S."/>
            <person name="Li R."/>
            <person name="Zhang H."/>
            <person name="Shen G."/>
            <person name="Guo B."/>
            <person name="Wei J."/>
            <person name="Xu J."/>
            <person name="St-Pierre B."/>
            <person name="Chen S."/>
            <person name="Sun C."/>
        </authorList>
    </citation>
    <scope>NUCLEOTIDE SEQUENCE [LARGE SCALE GENOMIC DNA]</scope>
</reference>
<dbReference type="Proteomes" id="UP001060085">
    <property type="component" value="Linkage Group LG07"/>
</dbReference>
<dbReference type="EMBL" id="CM044707">
    <property type="protein sequence ID" value="KAI5654623.1"/>
    <property type="molecule type" value="Genomic_DNA"/>
</dbReference>
<gene>
    <name evidence="1" type="ORF">M9H77_31810</name>
</gene>
<keyword evidence="2" id="KW-1185">Reference proteome</keyword>
<sequence>MVGRVTVKVMVMILTIIEEKLTVDAIIMMANSLQEVKMALVTSLLMLNILSTNLMIPMVTPMVGMRERIRNVIVVSIVFINVVKITMIVKIFTRKGIKMSKICMKQKRHNERLMPKKEKQLPFPSQGIEKKETKKPSIVKELQRAIELLQVKEVVGALVEVYIAMKIHVVSRGKRALKKR</sequence>